<dbReference type="InterPro" id="IPR000719">
    <property type="entry name" value="Prot_kinase_dom"/>
</dbReference>
<keyword evidence="4" id="KW-0808">Transferase</keyword>
<evidence type="ECO:0000256" key="5">
    <source>
        <dbReference type="ARBA" id="ARBA00022741"/>
    </source>
</evidence>
<keyword evidence="6" id="KW-0418">Kinase</keyword>
<dbReference type="GO" id="GO:0005524">
    <property type="term" value="F:ATP binding"/>
    <property type="evidence" value="ECO:0007669"/>
    <property type="project" value="UniProtKB-KW"/>
</dbReference>
<organism evidence="13 14">
    <name type="scientific">Macrostomum lignano</name>
    <dbReference type="NCBI Taxonomy" id="282301"/>
    <lineage>
        <taxon>Eukaryota</taxon>
        <taxon>Metazoa</taxon>
        <taxon>Spiralia</taxon>
        <taxon>Lophotrochozoa</taxon>
        <taxon>Platyhelminthes</taxon>
        <taxon>Rhabditophora</taxon>
        <taxon>Macrostomorpha</taxon>
        <taxon>Macrostomida</taxon>
        <taxon>Macrostomidae</taxon>
        <taxon>Macrostomum</taxon>
    </lineage>
</organism>
<evidence type="ECO:0000256" key="1">
    <source>
        <dbReference type="ARBA" id="ARBA00004123"/>
    </source>
</evidence>
<keyword evidence="5" id="KW-0547">Nucleotide-binding</keyword>
<proteinExistence type="predicted"/>
<sequence>ATYGVVYKAAQQPQPEDHGFLKKRSVLECQEEGMPSTAVREVSLLKELAASQHCVLMQEGKLYLVFEYLTMDLKKYLDNQRGRTLIPEKDTQLHVSVVAGLLFWPLPACCPSRPERSRQNILLDERGVIKLADFRTGSRLWRASVRVSGHHEAAPATPAPVDMWSMAAYSPRSAMLASRYFHGDSEIDQLFRRHLPHPRTPTEDTWLGVTSMPEYKQMFPYLQGPPVV</sequence>
<keyword evidence="3" id="KW-0597">Phosphoprotein</keyword>
<dbReference type="Gene3D" id="1.10.510.10">
    <property type="entry name" value="Transferase(Phosphotransferase) domain 1"/>
    <property type="match status" value="1"/>
</dbReference>
<evidence type="ECO:0000313" key="13">
    <source>
        <dbReference type="Proteomes" id="UP000095280"/>
    </source>
</evidence>
<evidence type="ECO:0000256" key="2">
    <source>
        <dbReference type="ARBA" id="ARBA00022527"/>
    </source>
</evidence>
<evidence type="ECO:0000256" key="9">
    <source>
        <dbReference type="ARBA" id="ARBA00047811"/>
    </source>
</evidence>
<protein>
    <submittedName>
        <fullName evidence="14">Protein kinase domain-containing protein</fullName>
    </submittedName>
</protein>
<name>A0A1I8FRR2_9PLAT</name>
<comment type="subcellular location">
    <subcellularLocation>
        <location evidence="1">Nucleus</location>
    </subcellularLocation>
</comment>
<dbReference type="InterPro" id="IPR011009">
    <property type="entry name" value="Kinase-like_dom_sf"/>
</dbReference>
<dbReference type="WBParaSite" id="maker-unitig_44980-snap-gene-0.1-mRNA-1">
    <property type="protein sequence ID" value="maker-unitig_44980-snap-gene-0.1-mRNA-1"/>
    <property type="gene ID" value="maker-unitig_44980-snap-gene-0.1"/>
</dbReference>
<dbReference type="SUPFAM" id="SSF56112">
    <property type="entry name" value="Protein kinase-like (PK-like)"/>
    <property type="match status" value="1"/>
</dbReference>
<dbReference type="SMART" id="SM00220">
    <property type="entry name" value="S_TKc"/>
    <property type="match status" value="1"/>
</dbReference>
<dbReference type="Proteomes" id="UP000095280">
    <property type="component" value="Unplaced"/>
</dbReference>
<evidence type="ECO:0000256" key="6">
    <source>
        <dbReference type="ARBA" id="ARBA00022777"/>
    </source>
</evidence>
<feature type="domain" description="Protein kinase" evidence="12">
    <location>
        <begin position="2"/>
        <end position="222"/>
    </location>
</feature>
<comment type="catalytic activity">
    <reaction evidence="10">
        <text>L-seryl-[protein] + ATP = O-phospho-L-seryl-[protein] + ADP + H(+)</text>
        <dbReference type="Rhea" id="RHEA:17989"/>
        <dbReference type="Rhea" id="RHEA-COMP:9863"/>
        <dbReference type="Rhea" id="RHEA-COMP:11604"/>
        <dbReference type="ChEBI" id="CHEBI:15378"/>
        <dbReference type="ChEBI" id="CHEBI:29999"/>
        <dbReference type="ChEBI" id="CHEBI:30616"/>
        <dbReference type="ChEBI" id="CHEBI:83421"/>
        <dbReference type="ChEBI" id="CHEBI:456216"/>
        <dbReference type="EC" id="2.7.11.22"/>
    </reaction>
</comment>
<dbReference type="InterPro" id="IPR050108">
    <property type="entry name" value="CDK"/>
</dbReference>
<dbReference type="AlphaFoldDB" id="A0A1I8FRR2"/>
<evidence type="ECO:0000256" key="10">
    <source>
        <dbReference type="ARBA" id="ARBA00048367"/>
    </source>
</evidence>
<dbReference type="GO" id="GO:0005634">
    <property type="term" value="C:nucleus"/>
    <property type="evidence" value="ECO:0007669"/>
    <property type="project" value="UniProtKB-SubCell"/>
</dbReference>
<keyword evidence="7" id="KW-0067">ATP-binding</keyword>
<dbReference type="GO" id="GO:0007095">
    <property type="term" value="P:mitotic G2 DNA damage checkpoint signaling"/>
    <property type="evidence" value="ECO:0007669"/>
    <property type="project" value="TreeGrafter"/>
</dbReference>
<evidence type="ECO:0000256" key="7">
    <source>
        <dbReference type="ARBA" id="ARBA00022840"/>
    </source>
</evidence>
<evidence type="ECO:0000256" key="11">
    <source>
        <dbReference type="ARBA" id="ARBA00049280"/>
    </source>
</evidence>
<dbReference type="PANTHER" id="PTHR24056">
    <property type="entry name" value="CELL DIVISION PROTEIN KINASE"/>
    <property type="match status" value="1"/>
</dbReference>
<keyword evidence="13" id="KW-1185">Reference proteome</keyword>
<evidence type="ECO:0000259" key="12">
    <source>
        <dbReference type="SMART" id="SM00220"/>
    </source>
</evidence>
<keyword evidence="2" id="KW-0723">Serine/threonine-protein kinase</keyword>
<reference evidence="14" key="1">
    <citation type="submission" date="2016-11" db="UniProtKB">
        <authorList>
            <consortium name="WormBaseParasite"/>
        </authorList>
    </citation>
    <scope>IDENTIFICATION</scope>
</reference>
<dbReference type="GO" id="GO:0008353">
    <property type="term" value="F:RNA polymerase II CTD heptapeptide repeat kinase activity"/>
    <property type="evidence" value="ECO:0007669"/>
    <property type="project" value="UniProtKB-EC"/>
</dbReference>
<dbReference type="GO" id="GO:0004693">
    <property type="term" value="F:cyclin-dependent protein serine/threonine kinase activity"/>
    <property type="evidence" value="ECO:0007669"/>
    <property type="project" value="UniProtKB-EC"/>
</dbReference>
<dbReference type="GO" id="GO:0000086">
    <property type="term" value="P:G2/M transition of mitotic cell cycle"/>
    <property type="evidence" value="ECO:0007669"/>
    <property type="project" value="TreeGrafter"/>
</dbReference>
<comment type="catalytic activity">
    <reaction evidence="9">
        <text>L-threonyl-[protein] + ATP = O-phospho-L-threonyl-[protein] + ADP + H(+)</text>
        <dbReference type="Rhea" id="RHEA:46608"/>
        <dbReference type="Rhea" id="RHEA-COMP:11060"/>
        <dbReference type="Rhea" id="RHEA-COMP:11605"/>
        <dbReference type="ChEBI" id="CHEBI:15378"/>
        <dbReference type="ChEBI" id="CHEBI:30013"/>
        <dbReference type="ChEBI" id="CHEBI:30616"/>
        <dbReference type="ChEBI" id="CHEBI:61977"/>
        <dbReference type="ChEBI" id="CHEBI:456216"/>
        <dbReference type="EC" id="2.7.11.22"/>
    </reaction>
</comment>
<keyword evidence="8" id="KW-0539">Nucleus</keyword>
<evidence type="ECO:0000256" key="3">
    <source>
        <dbReference type="ARBA" id="ARBA00022553"/>
    </source>
</evidence>
<evidence type="ECO:0000256" key="8">
    <source>
        <dbReference type="ARBA" id="ARBA00023242"/>
    </source>
</evidence>
<comment type="catalytic activity">
    <reaction evidence="11">
        <text>[DNA-directed RNA polymerase] + ATP = phospho-[DNA-directed RNA polymerase] + ADP + H(+)</text>
        <dbReference type="Rhea" id="RHEA:10216"/>
        <dbReference type="Rhea" id="RHEA-COMP:11321"/>
        <dbReference type="Rhea" id="RHEA-COMP:11322"/>
        <dbReference type="ChEBI" id="CHEBI:15378"/>
        <dbReference type="ChEBI" id="CHEBI:30616"/>
        <dbReference type="ChEBI" id="CHEBI:43176"/>
        <dbReference type="ChEBI" id="CHEBI:68546"/>
        <dbReference type="ChEBI" id="CHEBI:456216"/>
        <dbReference type="EC" id="2.7.11.23"/>
    </reaction>
</comment>
<evidence type="ECO:0000256" key="4">
    <source>
        <dbReference type="ARBA" id="ARBA00022679"/>
    </source>
</evidence>
<dbReference type="PANTHER" id="PTHR24056:SF334">
    <property type="entry name" value="CYCLIN-DEPENDENT KINASE 1"/>
    <property type="match status" value="1"/>
</dbReference>
<accession>A0A1I8FRR2</accession>
<evidence type="ECO:0000313" key="14">
    <source>
        <dbReference type="WBParaSite" id="maker-unitig_44980-snap-gene-0.1-mRNA-1"/>
    </source>
</evidence>